<evidence type="ECO:0008006" key="3">
    <source>
        <dbReference type="Google" id="ProtNLM"/>
    </source>
</evidence>
<accession>A0A9D4MNC4</accession>
<dbReference type="EMBL" id="JAIWYP010000001">
    <property type="protein sequence ID" value="KAH3880445.1"/>
    <property type="molecule type" value="Genomic_DNA"/>
</dbReference>
<protein>
    <recommendedName>
        <fullName evidence="3">Cadherin domain-containing protein</fullName>
    </recommendedName>
</protein>
<evidence type="ECO:0000313" key="2">
    <source>
        <dbReference type="Proteomes" id="UP000828390"/>
    </source>
</evidence>
<dbReference type="AlphaFoldDB" id="A0A9D4MNC4"/>
<reference evidence="1" key="1">
    <citation type="journal article" date="2019" name="bioRxiv">
        <title>The Genome of the Zebra Mussel, Dreissena polymorpha: A Resource for Invasive Species Research.</title>
        <authorList>
            <person name="McCartney M.A."/>
            <person name="Auch B."/>
            <person name="Kono T."/>
            <person name="Mallez S."/>
            <person name="Zhang Y."/>
            <person name="Obille A."/>
            <person name="Becker A."/>
            <person name="Abrahante J.E."/>
            <person name="Garbe J."/>
            <person name="Badalamenti J.P."/>
            <person name="Herman A."/>
            <person name="Mangelson H."/>
            <person name="Liachko I."/>
            <person name="Sullivan S."/>
            <person name="Sone E.D."/>
            <person name="Koren S."/>
            <person name="Silverstein K.A.T."/>
            <person name="Beckman K.B."/>
            <person name="Gohl D.M."/>
        </authorList>
    </citation>
    <scope>NUCLEOTIDE SEQUENCE</scope>
    <source>
        <strain evidence="1">Duluth1</strain>
        <tissue evidence="1">Whole animal</tissue>
    </source>
</reference>
<dbReference type="Proteomes" id="UP000828390">
    <property type="component" value="Unassembled WGS sequence"/>
</dbReference>
<keyword evidence="2" id="KW-1185">Reference proteome</keyword>
<dbReference type="InterPro" id="IPR015919">
    <property type="entry name" value="Cadherin-like_sf"/>
</dbReference>
<comment type="caution">
    <text evidence="1">The sequence shown here is derived from an EMBL/GenBank/DDBJ whole genome shotgun (WGS) entry which is preliminary data.</text>
</comment>
<name>A0A9D4MNC4_DREPO</name>
<dbReference type="Gene3D" id="2.60.40.60">
    <property type="entry name" value="Cadherins"/>
    <property type="match status" value="1"/>
</dbReference>
<dbReference type="SUPFAM" id="SSF49313">
    <property type="entry name" value="Cadherin-like"/>
    <property type="match status" value="1"/>
</dbReference>
<dbReference type="GO" id="GO:0016020">
    <property type="term" value="C:membrane"/>
    <property type="evidence" value="ECO:0007669"/>
    <property type="project" value="InterPro"/>
</dbReference>
<dbReference type="GO" id="GO:0005509">
    <property type="term" value="F:calcium ion binding"/>
    <property type="evidence" value="ECO:0007669"/>
    <property type="project" value="InterPro"/>
</dbReference>
<reference evidence="1" key="2">
    <citation type="submission" date="2020-11" db="EMBL/GenBank/DDBJ databases">
        <authorList>
            <person name="McCartney M.A."/>
            <person name="Auch B."/>
            <person name="Kono T."/>
            <person name="Mallez S."/>
            <person name="Becker A."/>
            <person name="Gohl D.M."/>
            <person name="Silverstein K.A.T."/>
            <person name="Koren S."/>
            <person name="Bechman K.B."/>
            <person name="Herman A."/>
            <person name="Abrahante J.E."/>
            <person name="Garbe J."/>
        </authorList>
    </citation>
    <scope>NUCLEOTIDE SEQUENCE</scope>
    <source>
        <strain evidence="1">Duluth1</strain>
        <tissue evidence="1">Whole animal</tissue>
    </source>
</reference>
<gene>
    <name evidence="1" type="ORF">DPMN_004359</name>
</gene>
<sequence>MILFAAVDFDGAVKLFNMDVTVTDTSSNSVIIPVVIEIKPANEFAPVFPADITVNFNEDTAVGSDIATPVATDGDSNDTPDGVLTYSIQSGSWNFLLRRRLQVERFFYSIQSGS</sequence>
<evidence type="ECO:0000313" key="1">
    <source>
        <dbReference type="EMBL" id="KAH3880445.1"/>
    </source>
</evidence>
<organism evidence="1 2">
    <name type="scientific">Dreissena polymorpha</name>
    <name type="common">Zebra mussel</name>
    <name type="synonym">Mytilus polymorpha</name>
    <dbReference type="NCBI Taxonomy" id="45954"/>
    <lineage>
        <taxon>Eukaryota</taxon>
        <taxon>Metazoa</taxon>
        <taxon>Spiralia</taxon>
        <taxon>Lophotrochozoa</taxon>
        <taxon>Mollusca</taxon>
        <taxon>Bivalvia</taxon>
        <taxon>Autobranchia</taxon>
        <taxon>Heteroconchia</taxon>
        <taxon>Euheterodonta</taxon>
        <taxon>Imparidentia</taxon>
        <taxon>Neoheterodontei</taxon>
        <taxon>Myida</taxon>
        <taxon>Dreissenoidea</taxon>
        <taxon>Dreissenidae</taxon>
        <taxon>Dreissena</taxon>
    </lineage>
</organism>
<proteinExistence type="predicted"/>